<feature type="domain" description="AB hydrolase-1" evidence="1">
    <location>
        <begin position="3"/>
        <end position="106"/>
    </location>
</feature>
<dbReference type="Proteomes" id="UP001596997">
    <property type="component" value="Unassembled WGS sequence"/>
</dbReference>
<dbReference type="EMBL" id="JBHTJM010000002">
    <property type="protein sequence ID" value="MFD0962693.1"/>
    <property type="molecule type" value="Genomic_DNA"/>
</dbReference>
<proteinExistence type="predicted"/>
<evidence type="ECO:0000313" key="2">
    <source>
        <dbReference type="EMBL" id="MFD0962693.1"/>
    </source>
</evidence>
<dbReference type="GO" id="GO:0016787">
    <property type="term" value="F:hydrolase activity"/>
    <property type="evidence" value="ECO:0007669"/>
    <property type="project" value="UniProtKB-KW"/>
</dbReference>
<dbReference type="PANTHER" id="PTHR43798">
    <property type="entry name" value="MONOACYLGLYCEROL LIPASE"/>
    <property type="match status" value="1"/>
</dbReference>
<dbReference type="PANTHER" id="PTHR43798:SF5">
    <property type="entry name" value="MONOACYLGLYCEROL LIPASE ABHD6"/>
    <property type="match status" value="1"/>
</dbReference>
<dbReference type="SUPFAM" id="SSF53474">
    <property type="entry name" value="alpha/beta-Hydrolases"/>
    <property type="match status" value="1"/>
</dbReference>
<sequence length="227" mass="25657">MKSILLLHGALGSTSQLKTLKKLLSNQYNVHSFSFEGHGGIPSSHKFSIDLFTQNIVDYLKSHQLDKVSIFGYSMGGYVALNLAKNYPDLVDKIVTLGTKFNWSEESAAKEVKMLNPDKIEAKVPVFANYLEKLHEPNNWKEVLAKTADLMFGLSRGKKFNSEDFKSINHNVLLTVGDKDTMVTQEETLQVSGWLPNSEFKLLKGVEHPIEKLDIEMMEKLIDGYFQ</sequence>
<comment type="caution">
    <text evidence="2">The sequence shown here is derived from an EMBL/GenBank/DDBJ whole genome shotgun (WGS) entry which is preliminary data.</text>
</comment>
<protein>
    <submittedName>
        <fullName evidence="2">Alpha/beta fold hydrolase</fullName>
    </submittedName>
</protein>
<dbReference type="InterPro" id="IPR050266">
    <property type="entry name" value="AB_hydrolase_sf"/>
</dbReference>
<reference evidence="3" key="1">
    <citation type="journal article" date="2019" name="Int. J. Syst. Evol. Microbiol.">
        <title>The Global Catalogue of Microorganisms (GCM) 10K type strain sequencing project: providing services to taxonomists for standard genome sequencing and annotation.</title>
        <authorList>
            <consortium name="The Broad Institute Genomics Platform"/>
            <consortium name="The Broad Institute Genome Sequencing Center for Infectious Disease"/>
            <person name="Wu L."/>
            <person name="Ma J."/>
        </authorList>
    </citation>
    <scope>NUCLEOTIDE SEQUENCE [LARGE SCALE GENOMIC DNA]</scope>
    <source>
        <strain evidence="3">CCUG 62114</strain>
    </source>
</reference>
<dbReference type="Pfam" id="PF00561">
    <property type="entry name" value="Abhydrolase_1"/>
    <property type="match status" value="1"/>
</dbReference>
<keyword evidence="2" id="KW-0378">Hydrolase</keyword>
<accession>A0ABW3HYX4</accession>
<dbReference type="InterPro" id="IPR029058">
    <property type="entry name" value="AB_hydrolase_fold"/>
</dbReference>
<organism evidence="2 3">
    <name type="scientific">Pseudofulvibacter geojedonensis</name>
    <dbReference type="NCBI Taxonomy" id="1123758"/>
    <lineage>
        <taxon>Bacteria</taxon>
        <taxon>Pseudomonadati</taxon>
        <taxon>Bacteroidota</taxon>
        <taxon>Flavobacteriia</taxon>
        <taxon>Flavobacteriales</taxon>
        <taxon>Flavobacteriaceae</taxon>
        <taxon>Pseudofulvibacter</taxon>
    </lineage>
</organism>
<evidence type="ECO:0000259" key="1">
    <source>
        <dbReference type="Pfam" id="PF00561"/>
    </source>
</evidence>
<name>A0ABW3HYX4_9FLAO</name>
<keyword evidence="3" id="KW-1185">Reference proteome</keyword>
<dbReference type="Gene3D" id="3.40.50.1820">
    <property type="entry name" value="alpha/beta hydrolase"/>
    <property type="match status" value="1"/>
</dbReference>
<dbReference type="RefSeq" id="WP_377712620.1">
    <property type="nucleotide sequence ID" value="NZ_JBHTJM010000002.1"/>
</dbReference>
<evidence type="ECO:0000313" key="3">
    <source>
        <dbReference type="Proteomes" id="UP001596997"/>
    </source>
</evidence>
<dbReference type="InterPro" id="IPR000073">
    <property type="entry name" value="AB_hydrolase_1"/>
</dbReference>
<gene>
    <name evidence="2" type="ORF">ACFQ1O_01595</name>
</gene>